<feature type="domain" description="Mannosidase Ig/CBM-like" evidence="8">
    <location>
        <begin position="697"/>
        <end position="763"/>
    </location>
</feature>
<dbReference type="InterPro" id="IPR006102">
    <property type="entry name" value="Ig-like_GH2"/>
</dbReference>
<feature type="chain" id="PRO_5041452521" evidence="6">
    <location>
        <begin position="23"/>
        <end position="882"/>
    </location>
</feature>
<dbReference type="InterPro" id="IPR013783">
    <property type="entry name" value="Ig-like_fold"/>
</dbReference>
<dbReference type="InterPro" id="IPR043534">
    <property type="entry name" value="EBDG/EBM"/>
</dbReference>
<dbReference type="EMBL" id="JANBVN010000009">
    <property type="protein sequence ID" value="KAJ9164795.1"/>
    <property type="molecule type" value="Genomic_DNA"/>
</dbReference>
<proteinExistence type="inferred from homology"/>
<accession>A0AA38W3N9</accession>
<organism evidence="11 12">
    <name type="scientific">Coniochaeta hoffmannii</name>
    <dbReference type="NCBI Taxonomy" id="91930"/>
    <lineage>
        <taxon>Eukaryota</taxon>
        <taxon>Fungi</taxon>
        <taxon>Dikarya</taxon>
        <taxon>Ascomycota</taxon>
        <taxon>Pezizomycotina</taxon>
        <taxon>Sordariomycetes</taxon>
        <taxon>Sordariomycetidae</taxon>
        <taxon>Coniochaetales</taxon>
        <taxon>Coniochaetaceae</taxon>
        <taxon>Coniochaeta</taxon>
    </lineage>
</organism>
<evidence type="ECO:0000256" key="1">
    <source>
        <dbReference type="ARBA" id="ARBA00007401"/>
    </source>
</evidence>
<dbReference type="InterPro" id="IPR041351">
    <property type="entry name" value="Ig_GlcNase"/>
</dbReference>
<evidence type="ECO:0000259" key="10">
    <source>
        <dbReference type="Pfam" id="PF22666"/>
    </source>
</evidence>
<evidence type="ECO:0000313" key="11">
    <source>
        <dbReference type="EMBL" id="KAJ9164795.1"/>
    </source>
</evidence>
<dbReference type="Pfam" id="PF18368">
    <property type="entry name" value="Ig_GlcNase"/>
    <property type="match status" value="1"/>
</dbReference>
<evidence type="ECO:0000313" key="12">
    <source>
        <dbReference type="Proteomes" id="UP001174691"/>
    </source>
</evidence>
<evidence type="ECO:0000259" key="7">
    <source>
        <dbReference type="Pfam" id="PF00703"/>
    </source>
</evidence>
<dbReference type="GO" id="GO:0000272">
    <property type="term" value="P:polysaccharide catabolic process"/>
    <property type="evidence" value="ECO:0007669"/>
    <property type="project" value="UniProtKB-KW"/>
</dbReference>
<keyword evidence="2 11" id="KW-0378">Hydrolase</keyword>
<sequence length="882" mass="97506">MSRQKYTVLLSGLIASIAGVDGRSCSIVSAPGQVGEIPKWDVQSTSKVTTEPLALAQPGVDTSSWHHPNVPRCTLMACLLASPDFKQTDADLFYSDNLEHFDRDQFRVPWYYRNEFVLKPLAGQHYFLQTNGITSKADVFLNGKKVADKVLQSGAYGGHSYEITDIVNRTNALVFKVYPTNYFQDFGVGFVDWNPQPPDNGTGVWRDVTIKQTGPVALGPLRVTTTFDKPVGQGSAVVTLKATIRNLENKVVTVDADGSVGSIKLTKSVTLQPLALGEVMLQTTIEKPNLWWPATWGAQNLYTAQLSVSVDKTLSDRTERQFGIRQVTHQINAHNDSIFSVNGRPFQVLGAGYSSDMLLRWDSARFESQMRYVLDMGMNTVRLEGKLEHPEFYDITDRLGVMVMPGWECCDKWEAWSYNDNIESPAVWSDADYATANASIYHEAATLQTHPSVLMYFVGSDFWPDDRAAAIYVGALKALDWQLPIVPYAARKDGYPAIVGPPSMKMDGPYDWVPPNYWWDVTPSSDRLGAAFGFGSELGPGVGTPELSSLRRFLSAADLDDLWRRPNTSLWHMSAQDSSFATREIYNLGLYGRYGAPTGLEDYLLKAQLMDYEATRAEYEAYSALWSAERPATGLVYWMLNGAWPNLHWSLFDYYLHPAGAYFGTKVGSRIEHVAYDYVKKGVYLINHSIDRSGARMVEWEVMGLDGKSVAKGTVATTTVPNGSKSVADLSKALGVVKDVVFLRLVLSDGETVLSRNVYWLGPTVDTLDWENSSWYHTPVSKFADLSALMKMRSAAVLTTVSGGGSGGLKVVLENKAAGPAFFVRLDLVDSAGEDINPVFWSDNYVTLWPGEKMELDVSYSGKAAKVQFSGTNVAKAEVAVP</sequence>
<keyword evidence="4" id="KW-0326">Glycosidase</keyword>
<dbReference type="InterPro" id="IPR008979">
    <property type="entry name" value="Galactose-bd-like_sf"/>
</dbReference>
<dbReference type="SUPFAM" id="SSF49303">
    <property type="entry name" value="beta-Galactosidase/glucuronidase domain"/>
    <property type="match status" value="3"/>
</dbReference>
<keyword evidence="5" id="KW-0624">Polysaccharide degradation</keyword>
<gene>
    <name evidence="11" type="ORF">NKR19_g1046</name>
</gene>
<dbReference type="PANTHER" id="PTHR43536">
    <property type="entry name" value="MANNOSYLGLYCOPROTEIN ENDO-BETA-MANNOSIDASE"/>
    <property type="match status" value="1"/>
</dbReference>
<name>A0AA38W3N9_9PEZI</name>
<comment type="caution">
    <text evidence="11">The sequence shown here is derived from an EMBL/GenBank/DDBJ whole genome shotgun (WGS) entry which is preliminary data.</text>
</comment>
<dbReference type="SUPFAM" id="SSF49785">
    <property type="entry name" value="Galactose-binding domain-like"/>
    <property type="match status" value="1"/>
</dbReference>
<dbReference type="AlphaFoldDB" id="A0AA38W3N9"/>
<dbReference type="SUPFAM" id="SSF51445">
    <property type="entry name" value="(Trans)glycosidases"/>
    <property type="match status" value="1"/>
</dbReference>
<keyword evidence="6" id="KW-0732">Signal</keyword>
<dbReference type="PANTHER" id="PTHR43536:SF1">
    <property type="entry name" value="MANNOSYLGLYCOPROTEIN ENDO-BETA-MANNOSIDASE"/>
    <property type="match status" value="1"/>
</dbReference>
<dbReference type="Pfam" id="PF00703">
    <property type="entry name" value="Glyco_hydro_2"/>
    <property type="match status" value="1"/>
</dbReference>
<dbReference type="GO" id="GO:0004553">
    <property type="term" value="F:hydrolase activity, hydrolyzing O-glycosyl compounds"/>
    <property type="evidence" value="ECO:0007669"/>
    <property type="project" value="InterPro"/>
</dbReference>
<dbReference type="Gene3D" id="3.20.20.80">
    <property type="entry name" value="Glycosidases"/>
    <property type="match status" value="1"/>
</dbReference>
<evidence type="ECO:0000256" key="3">
    <source>
        <dbReference type="ARBA" id="ARBA00023277"/>
    </source>
</evidence>
<dbReference type="InterPro" id="IPR041447">
    <property type="entry name" value="Mannosidase_ig"/>
</dbReference>
<protein>
    <submittedName>
        <fullName evidence="11">Glycoside hydrolase family 2 protein</fullName>
    </submittedName>
</protein>
<dbReference type="Pfam" id="PF17786">
    <property type="entry name" value="Mannosidase_ig"/>
    <property type="match status" value="1"/>
</dbReference>
<dbReference type="Gene3D" id="2.60.40.10">
    <property type="entry name" value="Immunoglobulins"/>
    <property type="match status" value="3"/>
</dbReference>
<reference evidence="11" key="1">
    <citation type="submission" date="2022-07" db="EMBL/GenBank/DDBJ databases">
        <title>Fungi with potential for degradation of polypropylene.</title>
        <authorList>
            <person name="Gostincar C."/>
        </authorList>
    </citation>
    <scope>NUCLEOTIDE SEQUENCE</scope>
    <source>
        <strain evidence="11">EXF-13287</strain>
    </source>
</reference>
<dbReference type="InterPro" id="IPR017853">
    <property type="entry name" value="GH"/>
</dbReference>
<dbReference type="InterPro" id="IPR036156">
    <property type="entry name" value="Beta-gal/glucu_dom_sf"/>
</dbReference>
<feature type="domain" description="Glycoside hydrolase family 2 immunoglobulin-like beta-sandwich" evidence="7">
    <location>
        <begin position="221"/>
        <end position="325"/>
    </location>
</feature>
<keyword evidence="3" id="KW-0119">Carbohydrate metabolism</keyword>
<evidence type="ECO:0000256" key="2">
    <source>
        <dbReference type="ARBA" id="ARBA00022801"/>
    </source>
</evidence>
<dbReference type="Pfam" id="PF22666">
    <property type="entry name" value="Glyco_hydro_2_N2"/>
    <property type="match status" value="1"/>
</dbReference>
<evidence type="ECO:0000256" key="4">
    <source>
        <dbReference type="ARBA" id="ARBA00023295"/>
    </source>
</evidence>
<evidence type="ECO:0000256" key="6">
    <source>
        <dbReference type="SAM" id="SignalP"/>
    </source>
</evidence>
<dbReference type="InterPro" id="IPR054593">
    <property type="entry name" value="Beta-mannosidase-like_N2"/>
</dbReference>
<dbReference type="Proteomes" id="UP001174691">
    <property type="component" value="Unassembled WGS sequence"/>
</dbReference>
<feature type="signal peptide" evidence="6">
    <location>
        <begin position="1"/>
        <end position="22"/>
    </location>
</feature>
<evidence type="ECO:0000259" key="8">
    <source>
        <dbReference type="Pfam" id="PF17786"/>
    </source>
</evidence>
<keyword evidence="12" id="KW-1185">Reference proteome</keyword>
<evidence type="ECO:0000256" key="5">
    <source>
        <dbReference type="ARBA" id="ARBA00023326"/>
    </source>
</evidence>
<comment type="similarity">
    <text evidence="1">Belongs to the glycosyl hydrolase 2 family.</text>
</comment>
<feature type="domain" description="Beta-mannosidase-like galactose-binding" evidence="10">
    <location>
        <begin position="90"/>
        <end position="178"/>
    </location>
</feature>
<feature type="domain" description="Exo-beta-D-glucosaminidase Ig-fold" evidence="9">
    <location>
        <begin position="775"/>
        <end position="874"/>
    </location>
</feature>
<dbReference type="Gene3D" id="2.60.120.260">
    <property type="entry name" value="Galactose-binding domain-like"/>
    <property type="match status" value="1"/>
</dbReference>
<evidence type="ECO:0000259" key="9">
    <source>
        <dbReference type="Pfam" id="PF18368"/>
    </source>
</evidence>